<reference evidence="1 2" key="1">
    <citation type="submission" date="2023-09" db="EMBL/GenBank/DDBJ databases">
        <authorList>
            <person name="Rey-Velasco X."/>
        </authorList>
    </citation>
    <scope>NUCLEOTIDE SEQUENCE [LARGE SCALE GENOMIC DNA]</scope>
    <source>
        <strain evidence="1 2">W311</strain>
    </source>
</reference>
<accession>A0ABZ0BCX9</accession>
<dbReference type="Proteomes" id="UP001302249">
    <property type="component" value="Chromosome"/>
</dbReference>
<protein>
    <submittedName>
        <fullName evidence="1">Uncharacterized protein</fullName>
    </submittedName>
</protein>
<keyword evidence="2" id="KW-1185">Reference proteome</keyword>
<dbReference type="EMBL" id="CP135076">
    <property type="protein sequence ID" value="WNO54916.1"/>
    <property type="molecule type" value="Genomic_DNA"/>
</dbReference>
<organism evidence="1 2">
    <name type="scientific">Stakelama saccharophila</name>
    <dbReference type="NCBI Taxonomy" id="3075605"/>
    <lineage>
        <taxon>Bacteria</taxon>
        <taxon>Pseudomonadati</taxon>
        <taxon>Pseudomonadota</taxon>
        <taxon>Alphaproteobacteria</taxon>
        <taxon>Sphingomonadales</taxon>
        <taxon>Sphingomonadaceae</taxon>
        <taxon>Stakelama</taxon>
    </lineage>
</organism>
<sequence length="44" mass="4711">MAAPRTSDAVGTALRDIYAAAEGLPDDMIACLNRIDSKAKTRFN</sequence>
<name>A0ABZ0BCX9_9SPHN</name>
<dbReference type="RefSeq" id="WP_313917929.1">
    <property type="nucleotide sequence ID" value="NZ_CP135076.1"/>
</dbReference>
<evidence type="ECO:0000313" key="2">
    <source>
        <dbReference type="Proteomes" id="UP001302249"/>
    </source>
</evidence>
<gene>
    <name evidence="1" type="ORF">RPR59_06630</name>
</gene>
<proteinExistence type="predicted"/>
<evidence type="ECO:0000313" key="1">
    <source>
        <dbReference type="EMBL" id="WNO54916.1"/>
    </source>
</evidence>